<dbReference type="AlphaFoldDB" id="A0A251V1Q1"/>
<dbReference type="GO" id="GO:0001216">
    <property type="term" value="F:DNA-binding transcription activator activity"/>
    <property type="evidence" value="ECO:0000318"/>
    <property type="project" value="GO_Central"/>
</dbReference>
<evidence type="ECO:0000256" key="2">
    <source>
        <dbReference type="ARBA" id="ARBA00022723"/>
    </source>
</evidence>
<name>A0A251V1Q1_HELAN</name>
<keyword evidence="2" id="KW-0479">Metal-binding</keyword>
<dbReference type="GO" id="GO:0008270">
    <property type="term" value="F:zinc ion binding"/>
    <property type="evidence" value="ECO:0007669"/>
    <property type="project" value="UniProtKB-KW"/>
</dbReference>
<feature type="region of interest" description="Disordered" evidence="11">
    <location>
        <begin position="1"/>
        <end position="32"/>
    </location>
</feature>
<accession>A0A251V1Q1</accession>
<dbReference type="Gramene" id="mRNA:HanXRQr2_Chr04g0185971">
    <property type="protein sequence ID" value="mRNA:HanXRQr2_Chr04g0185971"/>
    <property type="gene ID" value="HanXRQr2_Chr04g0185971"/>
</dbReference>
<evidence type="ECO:0000256" key="6">
    <source>
        <dbReference type="ARBA" id="ARBA00023125"/>
    </source>
</evidence>
<evidence type="ECO:0000256" key="5">
    <source>
        <dbReference type="ARBA" id="ARBA00023015"/>
    </source>
</evidence>
<feature type="domain" description="SBP-type" evidence="12">
    <location>
        <begin position="161"/>
        <end position="238"/>
    </location>
</feature>
<dbReference type="PANTHER" id="PTHR31251:SF225">
    <property type="entry name" value="TRANSCRIPTION FACTOR, SBP-BOX-RELATED"/>
    <property type="match status" value="1"/>
</dbReference>
<dbReference type="Proteomes" id="UP000215914">
    <property type="component" value="Chromosome 4"/>
</dbReference>
<proteinExistence type="predicted"/>
<reference evidence="13" key="3">
    <citation type="submission" date="2020-06" db="EMBL/GenBank/DDBJ databases">
        <title>Helianthus annuus Genome sequencing and assembly Release 2.</title>
        <authorList>
            <person name="Gouzy J."/>
            <person name="Langlade N."/>
            <person name="Munos S."/>
        </authorList>
    </citation>
    <scope>NUCLEOTIDE SEQUENCE</scope>
    <source>
        <tissue evidence="13">Leaves</tissue>
    </source>
</reference>
<dbReference type="InParanoid" id="A0A251V1Q1"/>
<keyword evidence="6" id="KW-0238">DNA-binding</keyword>
<dbReference type="InterPro" id="IPR044817">
    <property type="entry name" value="SBP-like"/>
</dbReference>
<keyword evidence="3 10" id="KW-0863">Zinc-finger</keyword>
<evidence type="ECO:0000256" key="4">
    <source>
        <dbReference type="ARBA" id="ARBA00022833"/>
    </source>
</evidence>
<dbReference type="InterPro" id="IPR004333">
    <property type="entry name" value="SBP_dom"/>
</dbReference>
<feature type="region of interest" description="Disordered" evidence="11">
    <location>
        <begin position="228"/>
        <end position="254"/>
    </location>
</feature>
<feature type="compositionally biased region" description="Polar residues" evidence="11">
    <location>
        <begin position="1"/>
        <end position="10"/>
    </location>
</feature>
<evidence type="ECO:0000256" key="3">
    <source>
        <dbReference type="ARBA" id="ARBA00022771"/>
    </source>
</evidence>
<dbReference type="Gene3D" id="4.10.1100.10">
    <property type="entry name" value="Transcription factor, SBP-box domain"/>
    <property type="match status" value="1"/>
</dbReference>
<evidence type="ECO:0000313" key="13">
    <source>
        <dbReference type="EMBL" id="KAF5811833.1"/>
    </source>
</evidence>
<organism evidence="14 15">
    <name type="scientific">Helianthus annuus</name>
    <name type="common">Common sunflower</name>
    <dbReference type="NCBI Taxonomy" id="4232"/>
    <lineage>
        <taxon>Eukaryota</taxon>
        <taxon>Viridiplantae</taxon>
        <taxon>Streptophyta</taxon>
        <taxon>Embryophyta</taxon>
        <taxon>Tracheophyta</taxon>
        <taxon>Spermatophyta</taxon>
        <taxon>Magnoliopsida</taxon>
        <taxon>eudicotyledons</taxon>
        <taxon>Gunneridae</taxon>
        <taxon>Pentapetalae</taxon>
        <taxon>asterids</taxon>
        <taxon>campanulids</taxon>
        <taxon>Asterales</taxon>
        <taxon>Asteraceae</taxon>
        <taxon>Asteroideae</taxon>
        <taxon>Heliantheae alliance</taxon>
        <taxon>Heliantheae</taxon>
        <taxon>Helianthus</taxon>
    </lineage>
</organism>
<keyword evidence="8" id="KW-0539">Nucleus</keyword>
<evidence type="ECO:0000313" key="15">
    <source>
        <dbReference type="Proteomes" id="UP000215914"/>
    </source>
</evidence>
<dbReference type="EMBL" id="CM007893">
    <property type="protein sequence ID" value="OTG29545.1"/>
    <property type="molecule type" value="Genomic_DNA"/>
</dbReference>
<dbReference type="GO" id="GO:0005634">
    <property type="term" value="C:nucleus"/>
    <property type="evidence" value="ECO:0000318"/>
    <property type="project" value="GO_Central"/>
</dbReference>
<dbReference type="FunFam" id="4.10.1100.10:FF:000001">
    <property type="entry name" value="Squamosa promoter-binding-like protein 14"/>
    <property type="match status" value="1"/>
</dbReference>
<gene>
    <name evidence="14" type="ORF">HannXRQ_Chr04g0123451</name>
    <name evidence="13" type="ORF">HanXRQr2_Chr04g0185971</name>
</gene>
<comment type="function">
    <text evidence="9">Probable transcriptional factor. Binds to the promoter of the SQUAMOSA gene.</text>
</comment>
<keyword evidence="7" id="KW-0804">Transcription</keyword>
<dbReference type="EMBL" id="MNCJ02000319">
    <property type="protein sequence ID" value="KAF5811833.1"/>
    <property type="molecule type" value="Genomic_DNA"/>
</dbReference>
<evidence type="ECO:0000259" key="12">
    <source>
        <dbReference type="PROSITE" id="PS51141"/>
    </source>
</evidence>
<dbReference type="SUPFAM" id="SSF103612">
    <property type="entry name" value="SBT domain"/>
    <property type="match status" value="1"/>
</dbReference>
<keyword evidence="5" id="KW-0805">Transcription regulation</keyword>
<dbReference type="InterPro" id="IPR036893">
    <property type="entry name" value="SBP_sf"/>
</dbReference>
<evidence type="ECO:0000313" key="14">
    <source>
        <dbReference type="EMBL" id="OTG29545.1"/>
    </source>
</evidence>
<evidence type="ECO:0000256" key="7">
    <source>
        <dbReference type="ARBA" id="ARBA00023163"/>
    </source>
</evidence>
<sequence length="365" mass="40104">METGWRTSTCDGGDGGADAAAAGDGGAGDSGGHNSSYTHTAWNTWDISTTTPTPGTSFYNWTNPASVKATEASVVHALLFGVTGNNNSDTSGSGMHSNCMTDPHMMCLKLGKRHYCEDMAAESSRRDKQQYPFQYPNPYYQAADTSTTVSTPGVRVTSSPVPRCQVEGCHVALGNAKEYYRKHKVCEIHSKAPKVVVSGLQQRFCQQCSRFHGVTEFDEAKRSCRRRLKGHNQRRRKGTHSMVERRLGRSPSNPGCALSLLSSPETQSWNSSSDLSSRCSAALYELIAANRATSSVFLNQNFYHQPVALADTQMWDRYSNTTIGEVKQTPALEFGLLSMKERSKDPEPEEWTDYCWSSFGGANVM</sequence>
<dbReference type="Pfam" id="PF03110">
    <property type="entry name" value="SBP"/>
    <property type="match status" value="1"/>
</dbReference>
<comment type="subcellular location">
    <subcellularLocation>
        <location evidence="1">Nucleus</location>
    </subcellularLocation>
</comment>
<dbReference type="PROSITE" id="PS51141">
    <property type="entry name" value="ZF_SBP"/>
    <property type="match status" value="1"/>
</dbReference>
<dbReference type="SUPFAM" id="SSF56104">
    <property type="entry name" value="SAICAR synthase-like"/>
    <property type="match status" value="1"/>
</dbReference>
<feature type="compositionally biased region" description="Basic residues" evidence="11">
    <location>
        <begin position="228"/>
        <end position="239"/>
    </location>
</feature>
<reference evidence="14" key="2">
    <citation type="submission" date="2017-02" db="EMBL/GenBank/DDBJ databases">
        <title>Sunflower complete genome.</title>
        <authorList>
            <person name="Langlade N."/>
            <person name="Munos S."/>
        </authorList>
    </citation>
    <scope>NUCLEOTIDE SEQUENCE [LARGE SCALE GENOMIC DNA]</scope>
    <source>
        <tissue evidence="14">Leaves</tissue>
    </source>
</reference>
<dbReference type="PANTHER" id="PTHR31251">
    <property type="entry name" value="SQUAMOSA PROMOTER-BINDING-LIKE PROTEIN 4"/>
    <property type="match status" value="1"/>
</dbReference>
<dbReference type="OrthoDB" id="514967at2759"/>
<evidence type="ECO:0000256" key="1">
    <source>
        <dbReference type="ARBA" id="ARBA00004123"/>
    </source>
</evidence>
<dbReference type="STRING" id="4232.A0A251V1Q1"/>
<keyword evidence="4" id="KW-0862">Zinc</keyword>
<keyword evidence="15" id="KW-1185">Reference proteome</keyword>
<evidence type="ECO:0000256" key="10">
    <source>
        <dbReference type="PROSITE-ProRule" id="PRU00470"/>
    </source>
</evidence>
<evidence type="ECO:0000256" key="11">
    <source>
        <dbReference type="SAM" id="MobiDB-lite"/>
    </source>
</evidence>
<evidence type="ECO:0000256" key="9">
    <source>
        <dbReference type="ARBA" id="ARBA00056472"/>
    </source>
</evidence>
<dbReference type="GO" id="GO:0000976">
    <property type="term" value="F:transcription cis-regulatory region binding"/>
    <property type="evidence" value="ECO:0000318"/>
    <property type="project" value="GO_Central"/>
</dbReference>
<protein>
    <submittedName>
        <fullName evidence="14">Putative transcription factor, SBP-box</fullName>
    </submittedName>
    <submittedName>
        <fullName evidence="13">Transcription factor SBP family</fullName>
    </submittedName>
</protein>
<evidence type="ECO:0000256" key="8">
    <source>
        <dbReference type="ARBA" id="ARBA00023242"/>
    </source>
</evidence>
<reference evidence="13 15" key="1">
    <citation type="journal article" date="2017" name="Nature">
        <title>The sunflower genome provides insights into oil metabolism, flowering and Asterid evolution.</title>
        <authorList>
            <person name="Badouin H."/>
            <person name="Gouzy J."/>
            <person name="Grassa C.J."/>
            <person name="Murat F."/>
            <person name="Staton S.E."/>
            <person name="Cottret L."/>
            <person name="Lelandais-Briere C."/>
            <person name="Owens G.L."/>
            <person name="Carrere S."/>
            <person name="Mayjonade B."/>
            <person name="Legrand L."/>
            <person name="Gill N."/>
            <person name="Kane N.C."/>
            <person name="Bowers J.E."/>
            <person name="Hubner S."/>
            <person name="Bellec A."/>
            <person name="Berard A."/>
            <person name="Berges H."/>
            <person name="Blanchet N."/>
            <person name="Boniface M.C."/>
            <person name="Brunel D."/>
            <person name="Catrice O."/>
            <person name="Chaidir N."/>
            <person name="Claudel C."/>
            <person name="Donnadieu C."/>
            <person name="Faraut T."/>
            <person name="Fievet G."/>
            <person name="Helmstetter N."/>
            <person name="King M."/>
            <person name="Knapp S.J."/>
            <person name="Lai Z."/>
            <person name="Le Paslier M.C."/>
            <person name="Lippi Y."/>
            <person name="Lorenzon L."/>
            <person name="Mandel J.R."/>
            <person name="Marage G."/>
            <person name="Marchand G."/>
            <person name="Marquand E."/>
            <person name="Bret-Mestries E."/>
            <person name="Morien E."/>
            <person name="Nambeesan S."/>
            <person name="Nguyen T."/>
            <person name="Pegot-Espagnet P."/>
            <person name="Pouilly N."/>
            <person name="Raftis F."/>
            <person name="Sallet E."/>
            <person name="Schiex T."/>
            <person name="Thomas J."/>
            <person name="Vandecasteele C."/>
            <person name="Vares D."/>
            <person name="Vear F."/>
            <person name="Vautrin S."/>
            <person name="Crespi M."/>
            <person name="Mangin B."/>
            <person name="Burke J.M."/>
            <person name="Salse J."/>
            <person name="Munos S."/>
            <person name="Vincourt P."/>
            <person name="Rieseberg L.H."/>
            <person name="Langlade N.B."/>
        </authorList>
    </citation>
    <scope>NUCLEOTIDE SEQUENCE [LARGE SCALE GENOMIC DNA]</scope>
    <source>
        <strain evidence="15">cv. SF193</strain>
        <tissue evidence="13">Leaves</tissue>
    </source>
</reference>